<name>A0ABV1A1N9_9TELE</name>
<dbReference type="EMBL" id="JAHRIP010079095">
    <property type="protein sequence ID" value="MEQ2312462.1"/>
    <property type="molecule type" value="Genomic_DNA"/>
</dbReference>
<gene>
    <name evidence="2" type="ORF">AMECASPLE_031277</name>
</gene>
<dbReference type="Proteomes" id="UP001469553">
    <property type="component" value="Unassembled WGS sequence"/>
</dbReference>
<feature type="region of interest" description="Disordered" evidence="1">
    <location>
        <begin position="48"/>
        <end position="84"/>
    </location>
</feature>
<sequence length="178" mass="19666">MVFVFFCQVQPYGSNHTNKEWNGNYGPLRPHAYIPPTVHTHPFTHLHHNSPTHTSAAPHTLLSYPSSGPLTAAHHPILPSRPPPPPLLQHGFGLSHPQGGALVHQVTLGISTHPHHRLLPSPTINPHHQPGYTHHPHPFKPPFPPPPPPHPYMASPAAFTGFHLSPTKLSHHPQFSYI</sequence>
<evidence type="ECO:0000313" key="3">
    <source>
        <dbReference type="Proteomes" id="UP001469553"/>
    </source>
</evidence>
<reference evidence="2 3" key="1">
    <citation type="submission" date="2021-06" db="EMBL/GenBank/DDBJ databases">
        <authorList>
            <person name="Palmer J.M."/>
        </authorList>
    </citation>
    <scope>NUCLEOTIDE SEQUENCE [LARGE SCALE GENOMIC DNA]</scope>
    <source>
        <strain evidence="2 3">AS_MEX2019</strain>
        <tissue evidence="2">Muscle</tissue>
    </source>
</reference>
<comment type="caution">
    <text evidence="2">The sequence shown here is derived from an EMBL/GenBank/DDBJ whole genome shotgun (WGS) entry which is preliminary data.</text>
</comment>
<evidence type="ECO:0000313" key="2">
    <source>
        <dbReference type="EMBL" id="MEQ2312462.1"/>
    </source>
</evidence>
<keyword evidence="3" id="KW-1185">Reference proteome</keyword>
<organism evidence="2 3">
    <name type="scientific">Ameca splendens</name>
    <dbReference type="NCBI Taxonomy" id="208324"/>
    <lineage>
        <taxon>Eukaryota</taxon>
        <taxon>Metazoa</taxon>
        <taxon>Chordata</taxon>
        <taxon>Craniata</taxon>
        <taxon>Vertebrata</taxon>
        <taxon>Euteleostomi</taxon>
        <taxon>Actinopterygii</taxon>
        <taxon>Neopterygii</taxon>
        <taxon>Teleostei</taxon>
        <taxon>Neoteleostei</taxon>
        <taxon>Acanthomorphata</taxon>
        <taxon>Ovalentaria</taxon>
        <taxon>Atherinomorphae</taxon>
        <taxon>Cyprinodontiformes</taxon>
        <taxon>Goodeidae</taxon>
        <taxon>Ameca</taxon>
    </lineage>
</organism>
<accession>A0ABV1A1N9</accession>
<feature type="compositionally biased region" description="Polar residues" evidence="1">
    <location>
        <begin position="51"/>
        <end position="69"/>
    </location>
</feature>
<protein>
    <submittedName>
        <fullName evidence="2">Uncharacterized protein</fullName>
    </submittedName>
</protein>
<evidence type="ECO:0000256" key="1">
    <source>
        <dbReference type="SAM" id="MobiDB-lite"/>
    </source>
</evidence>
<proteinExistence type="predicted"/>